<feature type="coiled-coil region" evidence="18">
    <location>
        <begin position="424"/>
        <end position="458"/>
    </location>
</feature>
<evidence type="ECO:0000256" key="4">
    <source>
        <dbReference type="ARBA" id="ARBA00012438"/>
    </source>
</evidence>
<dbReference type="SUPFAM" id="SSF158472">
    <property type="entry name" value="HAMP domain-like"/>
    <property type="match status" value="1"/>
</dbReference>
<keyword evidence="11" id="KW-0067">ATP-binding</keyword>
<dbReference type="EMBL" id="AUZM01000041">
    <property type="protein sequence ID" value="ERT06171.1"/>
    <property type="molecule type" value="Genomic_DNA"/>
</dbReference>
<dbReference type="SMART" id="SM00448">
    <property type="entry name" value="REC"/>
    <property type="match status" value="1"/>
</dbReference>
<dbReference type="InterPro" id="IPR036097">
    <property type="entry name" value="HisK_dim/P_sf"/>
</dbReference>
<dbReference type="SUPFAM" id="SSF52172">
    <property type="entry name" value="CheY-like"/>
    <property type="match status" value="1"/>
</dbReference>
<dbReference type="GO" id="GO:0000155">
    <property type="term" value="F:phosphorelay sensor kinase activity"/>
    <property type="evidence" value="ECO:0007669"/>
    <property type="project" value="InterPro"/>
</dbReference>
<feature type="transmembrane region" description="Helical" evidence="19">
    <location>
        <begin position="20"/>
        <end position="42"/>
    </location>
</feature>
<dbReference type="Pfam" id="PF00672">
    <property type="entry name" value="HAMP"/>
    <property type="match status" value="1"/>
</dbReference>
<dbReference type="CDD" id="cd12913">
    <property type="entry name" value="PDC1_MCP_like"/>
    <property type="match status" value="1"/>
</dbReference>
<accession>U7QIB8</accession>
<dbReference type="SUPFAM" id="SSF47384">
    <property type="entry name" value="Homodimeric domain of signal transducing histidine kinase"/>
    <property type="match status" value="1"/>
</dbReference>
<comment type="similarity">
    <text evidence="3">In the N-terminal section; belongs to the phytochrome family.</text>
</comment>
<dbReference type="PROSITE" id="PS50109">
    <property type="entry name" value="HIS_KIN"/>
    <property type="match status" value="1"/>
</dbReference>
<evidence type="ECO:0000256" key="3">
    <source>
        <dbReference type="ARBA" id="ARBA00006402"/>
    </source>
</evidence>
<dbReference type="Pfam" id="PF02743">
    <property type="entry name" value="dCache_1"/>
    <property type="match status" value="1"/>
</dbReference>
<evidence type="ECO:0000256" key="1">
    <source>
        <dbReference type="ARBA" id="ARBA00000085"/>
    </source>
</evidence>
<keyword evidence="10" id="KW-0418">Kinase</keyword>
<evidence type="ECO:0000256" key="10">
    <source>
        <dbReference type="ARBA" id="ARBA00022777"/>
    </source>
</evidence>
<dbReference type="SUPFAM" id="SSF103190">
    <property type="entry name" value="Sensory domain-like"/>
    <property type="match status" value="1"/>
</dbReference>
<proteinExistence type="inferred from homology"/>
<evidence type="ECO:0000256" key="17">
    <source>
        <dbReference type="PROSITE-ProRule" id="PRU00169"/>
    </source>
</evidence>
<organism evidence="23 24">
    <name type="scientific">Lyngbya aestuarii BL J</name>
    <dbReference type="NCBI Taxonomy" id="1348334"/>
    <lineage>
        <taxon>Bacteria</taxon>
        <taxon>Bacillati</taxon>
        <taxon>Cyanobacteriota</taxon>
        <taxon>Cyanophyceae</taxon>
        <taxon>Oscillatoriophycideae</taxon>
        <taxon>Oscillatoriales</taxon>
        <taxon>Microcoleaceae</taxon>
        <taxon>Lyngbya</taxon>
    </lineage>
</organism>
<keyword evidence="8 19" id="KW-0812">Transmembrane</keyword>
<name>U7QIB8_9CYAN</name>
<evidence type="ECO:0000259" key="20">
    <source>
        <dbReference type="PROSITE" id="PS50109"/>
    </source>
</evidence>
<feature type="domain" description="Histidine kinase" evidence="20">
    <location>
        <begin position="472"/>
        <end position="689"/>
    </location>
</feature>
<dbReference type="Gene3D" id="1.10.287.130">
    <property type="match status" value="1"/>
</dbReference>
<dbReference type="InterPro" id="IPR011006">
    <property type="entry name" value="CheY-like_superfamily"/>
</dbReference>
<feature type="transmembrane region" description="Helical" evidence="19">
    <location>
        <begin position="359"/>
        <end position="381"/>
    </location>
</feature>
<evidence type="ECO:0000259" key="22">
    <source>
        <dbReference type="PROSITE" id="PS50885"/>
    </source>
</evidence>
<dbReference type="InterPro" id="IPR001789">
    <property type="entry name" value="Sig_transdc_resp-reg_receiver"/>
</dbReference>
<dbReference type="FunFam" id="3.30.565.10:FF:000010">
    <property type="entry name" value="Sensor histidine kinase RcsC"/>
    <property type="match status" value="1"/>
</dbReference>
<dbReference type="GO" id="GO:0005524">
    <property type="term" value="F:ATP binding"/>
    <property type="evidence" value="ECO:0007669"/>
    <property type="project" value="UniProtKB-KW"/>
</dbReference>
<evidence type="ECO:0000313" key="23">
    <source>
        <dbReference type="EMBL" id="ERT06171.1"/>
    </source>
</evidence>
<dbReference type="InterPro" id="IPR005467">
    <property type="entry name" value="His_kinase_dom"/>
</dbReference>
<feature type="modified residue" description="4-aspartylphosphate" evidence="17">
    <location>
        <position position="763"/>
    </location>
</feature>
<dbReference type="CDD" id="cd06225">
    <property type="entry name" value="HAMP"/>
    <property type="match status" value="1"/>
</dbReference>
<dbReference type="InterPro" id="IPR003594">
    <property type="entry name" value="HATPase_dom"/>
</dbReference>
<dbReference type="Gene3D" id="3.30.450.20">
    <property type="entry name" value="PAS domain"/>
    <property type="match status" value="1"/>
</dbReference>
<dbReference type="PATRIC" id="fig|1348334.3.peg.3769"/>
<dbReference type="PROSITE" id="PS50885">
    <property type="entry name" value="HAMP"/>
    <property type="match status" value="1"/>
</dbReference>
<keyword evidence="9" id="KW-0547">Nucleotide-binding</keyword>
<evidence type="ECO:0000256" key="15">
    <source>
        <dbReference type="ARBA" id="ARBA00023306"/>
    </source>
</evidence>
<dbReference type="SMART" id="SM00388">
    <property type="entry name" value="HisKA"/>
    <property type="match status" value="1"/>
</dbReference>
<dbReference type="Gene3D" id="3.30.565.10">
    <property type="entry name" value="Histidine kinase-like ATPase, C-terminal domain"/>
    <property type="match status" value="1"/>
</dbReference>
<dbReference type="Pfam" id="PF00072">
    <property type="entry name" value="Response_reg"/>
    <property type="match status" value="1"/>
</dbReference>
<evidence type="ECO:0000256" key="14">
    <source>
        <dbReference type="ARBA" id="ARBA00023136"/>
    </source>
</evidence>
<sequence length="924" mass="104304">MVHSSGQSKGFSLARIPLHIIIVTPFVVQIMIAVGWVGYLSFKNSQRAVNDLAGQLQQEITARVNGELKSFIDQPFKINQDTVAAIKRENLDLNNVRTLEALLWDRLQVYHSITGFGFGSESSGSVIAVTTDQINNEKKYFIEYADSNTKGDFYSNQVDQQRRRLNSTLRVPNLDIRQRPWYQAAKAAGQPIFSEIYLSISHSSNDSLATTVAHPIYDQSGQLQGIATIILNLDEISHFLESLKVGKSGEVFIIERTGELIGSSDGLDPIKLENNQKSRLEATQSSTQLIAAAAQNLQNRFNSFTQINQAEQLKFDLKGKPQFLQVTPFRDERGIDWLIAVVIPESDFMAEINQNARSTFWLCAVALTGATVAGLLTARWMTKPIERLNKAAREIAKGKFDKTVQGYGRFQEIEQLANSFNYMARQLQTSFNSLEQSNIELEKRVEKRTTELASEKEKAEVANRAKSEFIANMSHELRTPLNGILGYTQILQRSQTINQVDLNKIEIIHQCGSHLLTLINDILDLSKIEARKMELNQTEFYFPSFLKSVVEMCRIKAEFKGISFIYEAHSNLPLGILADEKRLRQVLINLLSNAIKFTQEGCVTFKVTQTVSTQIRFEVQDTGVGMTPEEQSCLFQAFEQVGFGKQHSEGTGLGLAISQRIVNLMGSQIQVVSQKGKGSIFWMDLDLPVATQQIPVQQNAPQNNIIGIKGSTPKILIIDDRWENRSVIISLLKPIGFEIEEASNGWEAWNKIKTFYPDLVITDLVMPKWDGFEFIQRIRSSQHFNDLSIIASSASVFESDQRQSLDVGANDFLPKPVQVQELMQQLQKHLNLEWIYEDITVSKPSNDLSATADLIPPPEKELDELYNLVMQGHIRGILKQANTIKQLDPKYVPFAQKIEKLANGFQERELLKLTEQFIQVKHKV</sequence>
<evidence type="ECO:0000256" key="12">
    <source>
        <dbReference type="ARBA" id="ARBA00022989"/>
    </source>
</evidence>
<reference evidence="23 24" key="1">
    <citation type="journal article" date="2013" name="Front. Microbiol.">
        <title>Comparative genomic analyses of the cyanobacterium, Lyngbya aestuarii BL J, a powerful hydrogen producer.</title>
        <authorList>
            <person name="Kothari A."/>
            <person name="Vaughn M."/>
            <person name="Garcia-Pichel F."/>
        </authorList>
    </citation>
    <scope>NUCLEOTIDE SEQUENCE [LARGE SCALE GENOMIC DNA]</scope>
    <source>
        <strain evidence="23 24">BL J</strain>
    </source>
</reference>
<feature type="domain" description="Response regulatory" evidence="21">
    <location>
        <begin position="714"/>
        <end position="830"/>
    </location>
</feature>
<dbReference type="InterPro" id="IPR033479">
    <property type="entry name" value="dCache_1"/>
</dbReference>
<evidence type="ECO:0000256" key="11">
    <source>
        <dbReference type="ARBA" id="ARBA00022840"/>
    </source>
</evidence>
<evidence type="ECO:0000256" key="2">
    <source>
        <dbReference type="ARBA" id="ARBA00004651"/>
    </source>
</evidence>
<dbReference type="FunFam" id="1.10.287.130:FF:000038">
    <property type="entry name" value="Sensory transduction histidine kinase"/>
    <property type="match status" value="1"/>
</dbReference>
<dbReference type="EC" id="2.7.13.3" evidence="4"/>
<dbReference type="SMART" id="SM00387">
    <property type="entry name" value="HATPase_c"/>
    <property type="match status" value="1"/>
</dbReference>
<keyword evidence="24" id="KW-1185">Reference proteome</keyword>
<dbReference type="Pfam" id="PF02518">
    <property type="entry name" value="HATPase_c"/>
    <property type="match status" value="1"/>
</dbReference>
<dbReference type="InterPro" id="IPR029151">
    <property type="entry name" value="Sensor-like_sf"/>
</dbReference>
<evidence type="ECO:0000256" key="19">
    <source>
        <dbReference type="SAM" id="Phobius"/>
    </source>
</evidence>
<dbReference type="InterPro" id="IPR036890">
    <property type="entry name" value="HATPase_C_sf"/>
</dbReference>
<evidence type="ECO:0000256" key="5">
    <source>
        <dbReference type="ARBA" id="ARBA00022475"/>
    </source>
</evidence>
<keyword evidence="6 17" id="KW-0597">Phosphoprotein</keyword>
<dbReference type="RefSeq" id="WP_023067612.1">
    <property type="nucleotide sequence ID" value="NZ_AUZM01000041.1"/>
</dbReference>
<evidence type="ECO:0000256" key="6">
    <source>
        <dbReference type="ARBA" id="ARBA00022553"/>
    </source>
</evidence>
<dbReference type="PANTHER" id="PTHR43047">
    <property type="entry name" value="TWO-COMPONENT HISTIDINE PROTEIN KINASE"/>
    <property type="match status" value="1"/>
</dbReference>
<evidence type="ECO:0000256" key="13">
    <source>
        <dbReference type="ARBA" id="ARBA00023012"/>
    </source>
</evidence>
<dbReference type="InterPro" id="IPR004358">
    <property type="entry name" value="Sig_transdc_His_kin-like_C"/>
</dbReference>
<dbReference type="PANTHER" id="PTHR43047:SF64">
    <property type="entry name" value="HISTIDINE KINASE CONTAINING CHEY-HOMOLOGOUS RECEIVER DOMAIN AND PAS DOMAIN-RELATED"/>
    <property type="match status" value="1"/>
</dbReference>
<comment type="subcellular location">
    <subcellularLocation>
        <location evidence="2">Cell membrane</location>
        <topology evidence="2">Multi-pass membrane protein</topology>
    </subcellularLocation>
</comment>
<dbReference type="InterPro" id="IPR003661">
    <property type="entry name" value="HisK_dim/P_dom"/>
</dbReference>
<dbReference type="Pfam" id="PF00512">
    <property type="entry name" value="HisKA"/>
    <property type="match status" value="1"/>
</dbReference>
<dbReference type="CDD" id="cd16922">
    <property type="entry name" value="HATPase_EvgS-ArcB-TorS-like"/>
    <property type="match status" value="1"/>
</dbReference>
<dbReference type="GO" id="GO:0005886">
    <property type="term" value="C:plasma membrane"/>
    <property type="evidence" value="ECO:0007669"/>
    <property type="project" value="UniProtKB-SubCell"/>
</dbReference>
<protein>
    <recommendedName>
        <fullName evidence="16">Circadian input-output histidine kinase CikA</fullName>
        <ecNumber evidence="4">2.7.13.3</ecNumber>
    </recommendedName>
</protein>
<evidence type="ECO:0000256" key="16">
    <source>
        <dbReference type="ARBA" id="ARBA00074306"/>
    </source>
</evidence>
<dbReference type="PROSITE" id="PS50110">
    <property type="entry name" value="RESPONSE_REGULATORY"/>
    <property type="match status" value="1"/>
</dbReference>
<evidence type="ECO:0000256" key="18">
    <source>
        <dbReference type="SAM" id="Coils"/>
    </source>
</evidence>
<keyword evidence="18" id="KW-0175">Coiled coil</keyword>
<evidence type="ECO:0000256" key="9">
    <source>
        <dbReference type="ARBA" id="ARBA00022741"/>
    </source>
</evidence>
<dbReference type="PRINTS" id="PR00344">
    <property type="entry name" value="BCTRLSENSOR"/>
</dbReference>
<evidence type="ECO:0000256" key="7">
    <source>
        <dbReference type="ARBA" id="ARBA00022679"/>
    </source>
</evidence>
<evidence type="ECO:0000313" key="24">
    <source>
        <dbReference type="Proteomes" id="UP000017127"/>
    </source>
</evidence>
<dbReference type="OrthoDB" id="581426at2"/>
<keyword evidence="13" id="KW-0902">Two-component regulatory system</keyword>
<keyword evidence="14 19" id="KW-0472">Membrane</keyword>
<keyword evidence="15" id="KW-0131">Cell cycle</keyword>
<dbReference type="AlphaFoldDB" id="U7QIB8"/>
<dbReference type="InterPro" id="IPR003660">
    <property type="entry name" value="HAMP_dom"/>
</dbReference>
<dbReference type="CDD" id="cd00082">
    <property type="entry name" value="HisKA"/>
    <property type="match status" value="1"/>
</dbReference>
<keyword evidence="5" id="KW-1003">Cell membrane</keyword>
<keyword evidence="7" id="KW-0808">Transferase</keyword>
<comment type="catalytic activity">
    <reaction evidence="1">
        <text>ATP + protein L-histidine = ADP + protein N-phospho-L-histidine.</text>
        <dbReference type="EC" id="2.7.13.3"/>
    </reaction>
</comment>
<dbReference type="Gene3D" id="6.10.340.10">
    <property type="match status" value="1"/>
</dbReference>
<dbReference type="CDD" id="cd17546">
    <property type="entry name" value="REC_hyHK_CKI1_RcsC-like"/>
    <property type="match status" value="1"/>
</dbReference>
<comment type="caution">
    <text evidence="23">The sequence shown here is derived from an EMBL/GenBank/DDBJ whole genome shotgun (WGS) entry which is preliminary data.</text>
</comment>
<keyword evidence="12 19" id="KW-1133">Transmembrane helix</keyword>
<feature type="domain" description="HAMP" evidence="22">
    <location>
        <begin position="379"/>
        <end position="432"/>
    </location>
</feature>
<dbReference type="SMART" id="SM00304">
    <property type="entry name" value="HAMP"/>
    <property type="match status" value="1"/>
</dbReference>
<dbReference type="Proteomes" id="UP000017127">
    <property type="component" value="Unassembled WGS sequence"/>
</dbReference>
<evidence type="ECO:0000256" key="8">
    <source>
        <dbReference type="ARBA" id="ARBA00022692"/>
    </source>
</evidence>
<dbReference type="Gene3D" id="3.40.50.2300">
    <property type="match status" value="1"/>
</dbReference>
<evidence type="ECO:0000259" key="21">
    <source>
        <dbReference type="PROSITE" id="PS50110"/>
    </source>
</evidence>
<gene>
    <name evidence="23" type="ORF">M595_3897</name>
</gene>
<dbReference type="SUPFAM" id="SSF55874">
    <property type="entry name" value="ATPase domain of HSP90 chaperone/DNA topoisomerase II/histidine kinase"/>
    <property type="match status" value="1"/>
</dbReference>